<sequence>MFLTRALEKILSDKEVKRAHHSQLRKACEVALEEIKHEAEKQNPPQGDAKAGSSTLPPVKSKATFIEADKYFLPFELACQSKCPRIVSTSLDCLQKLIAYGHLTGNAPDSTTPGKKLIDRIIETICGCFQGPQTDEDVQLQIIKALLTAVTSQHIEIHEGTVLQAVRTCYNIYLASKNLVNQTTAKATLTQMLNVIFARMENQALQEAKHMEKERHKQQHHLQHSPLSHHELELPQMRHILEPADQLPREQEGEMDRHPNYGENALQEAEQENGYDTQTTENENPDVERSAHTDEMSERTRISTTRSSNLLYPSIAVLVPEDSGDEAVLNECTARTAEDGSNGDAIHANGIPGTPISMAYTPSLPDDRLSISSNDTQESGITTGPTPGAKFSHILQKDAFLVFRSLCKLSMKPLSDGPPDPKSHELRSKVLSLQLLLSILQNAGPVFKTNEMFINAIKQYLCVALSKNGVSSVPEVFELSLSIFLTLLSNFKLHLKMQIEVFFKEIFLYILETSTSSFDHKWMVIQTLTRICADAQSVVDIYVNYDCDLNAANIFERLVNDLSKIAQGRGSQELGMSNVQELSLRKKGLECLVSILKCMVEWSKDLYVNPNSQTTLGQEKPIEQETNETKHPETINRYGSLNSLDSTTSSGIGSYSTQMSGTDNPEQFETQVGEFLGDNDKFNKEVMYAYVDQHDFLGKDFVSALRMFLEGFRLPGEAQKIDRLMEKFAARYLECNQGEVKNKMTKEQYIKMNRGINDSKDLPEEYLSAIYNEIAGKKISMKETKELAITTKSSKPSVASEKQRRLLYNLEMEQMAKTAKALMEAVSHVQAPFTSATHLEHVRPMFKLAWTPFLAAFSVGLQDCDDTEVASLCLEGIRCAIRIACIFSIQALARFTLLTVSSGITEMKQKNIDTIKTLITVAHTDGNYLGSSWHEILKCISQLELAQLIGTGVKPRYISGTSRNREGSFTGTKDQASDEFVSLGLVGGNVDWKQIASIQESIGETSSQSVVVAVDRIFTGSTRLDGNAIVDFVRWLCAVSMDELVSPTHPRMFSLQKIVEISYYNMGRIRLQWSRIWEVIGDHFNKVGCNPNEDVAIFAVDSLRQLSMKFLEKGELANFRFQKDFLRPFEHIMKRNRSPTIRDMVVRCIAQMVNSQAANIRSGWKNIFSVFHLAASDQDESIVELAFQTTGHIVTLVFEKHFPATIDSFQDAVKCLSEFACNAAFPDTSMEAIRLIRHCAKYVSDRPQAFKEYTSDDMNVAPEDRVWVRGWFPILFELSCIINRCKLDVRTRGLTVMFEVMKTYGHTFEKHWWQDLFRIVFRIFDNMKLPEQQTEDSISQKSVDIHDSIQPRTAEGRRVTQPGLTSVAHEDSYLIRSGAKLPEQKLFSALLIKCVVQLELIQTIDNIVFFPATSKKEDAENLAAAQRDAVHFDVHVDTQDQGMYRFLTSQQLFKLLDCLLESHRFAKAFNSNNEQRTALWKAGFKGKSKPNLLKQETSSLACGLRILFRMYMDESRKSAWDEVQQRLLNVCSEALSYFLTLTSESHREAWTNLLLLFLTKVLKISDERFKAHASFYYPLLCETIQFDLIPELRAILRRFFHRIGLVFKISLPPDLEQDRSGQSAEATDLKSTEEEIRRPASQENL</sequence>
<feature type="domain" description="SEC7" evidence="9">
    <location>
        <begin position="586"/>
        <end position="777"/>
    </location>
</feature>
<dbReference type="InterPro" id="IPR032629">
    <property type="entry name" value="DCB_dom"/>
</dbReference>
<dbReference type="Pfam" id="PF01369">
    <property type="entry name" value="Sec7"/>
    <property type="match status" value="1"/>
</dbReference>
<dbReference type="InterPro" id="IPR016024">
    <property type="entry name" value="ARM-type_fold"/>
</dbReference>
<dbReference type="Pfam" id="PF20252">
    <property type="entry name" value="BIG2_C"/>
    <property type="match status" value="1"/>
</dbReference>
<dbReference type="Proteomes" id="UP000770717">
    <property type="component" value="Unassembled WGS sequence"/>
</dbReference>
<dbReference type="Pfam" id="PF16213">
    <property type="entry name" value="DCB"/>
    <property type="match status" value="1"/>
</dbReference>
<comment type="subcellular location">
    <subcellularLocation>
        <location evidence="2">Cytoplasm</location>
    </subcellularLocation>
    <subcellularLocation>
        <location evidence="3">Golgi apparatus</location>
        <location evidence="3">trans-Golgi network</location>
    </subcellularLocation>
    <subcellularLocation>
        <location evidence="1">Membrane</location>
    </subcellularLocation>
</comment>
<feature type="region of interest" description="Disordered" evidence="8">
    <location>
        <begin position="269"/>
        <end position="304"/>
    </location>
</feature>
<dbReference type="InterPro" id="IPR000904">
    <property type="entry name" value="Sec7_dom"/>
</dbReference>
<evidence type="ECO:0000256" key="7">
    <source>
        <dbReference type="ARBA" id="ARBA00023136"/>
    </source>
</evidence>
<dbReference type="SMART" id="SM00222">
    <property type="entry name" value="Sec7"/>
    <property type="match status" value="1"/>
</dbReference>
<dbReference type="PANTHER" id="PTHR10663:SF137">
    <property type="entry name" value="BREFELDIN A-INHIBITED GUANINE NUCLEOTIDE-EXCHANGE PROTEIN 1"/>
    <property type="match status" value="1"/>
</dbReference>
<dbReference type="EMBL" id="WNTK01000008">
    <property type="protein sequence ID" value="KAG9478609.1"/>
    <property type="molecule type" value="Genomic_DNA"/>
</dbReference>
<keyword evidence="7" id="KW-0472">Membrane</keyword>
<feature type="compositionally biased region" description="Basic and acidic residues" evidence="8">
    <location>
        <begin position="1627"/>
        <end position="1645"/>
    </location>
</feature>
<dbReference type="OrthoDB" id="18431at2759"/>
<dbReference type="Gene3D" id="1.10.220.20">
    <property type="match status" value="1"/>
</dbReference>
<evidence type="ECO:0000313" key="11">
    <source>
        <dbReference type="Proteomes" id="UP000770717"/>
    </source>
</evidence>
<evidence type="ECO:0000256" key="3">
    <source>
        <dbReference type="ARBA" id="ARBA00004601"/>
    </source>
</evidence>
<dbReference type="CDD" id="cd00171">
    <property type="entry name" value="Sec7"/>
    <property type="match status" value="1"/>
</dbReference>
<evidence type="ECO:0000256" key="6">
    <source>
        <dbReference type="ARBA" id="ARBA00022927"/>
    </source>
</evidence>
<name>A0A8J6K7R9_ELECQ</name>
<dbReference type="InterPro" id="IPR035999">
    <property type="entry name" value="Sec7_dom_sf"/>
</dbReference>
<evidence type="ECO:0000256" key="1">
    <source>
        <dbReference type="ARBA" id="ARBA00004370"/>
    </source>
</evidence>
<proteinExistence type="predicted"/>
<accession>A0A8J6K7R9</accession>
<dbReference type="PROSITE" id="PS50190">
    <property type="entry name" value="SEC7"/>
    <property type="match status" value="1"/>
</dbReference>
<dbReference type="FunFam" id="1.25.10.10:FF:000143">
    <property type="entry name" value="ADP-ribosylation factor guanine nucleotide-exchange factor 2 (brefeldin A-inhibited)"/>
    <property type="match status" value="1"/>
</dbReference>
<dbReference type="FunFam" id="1.10.1000.11:FF:000023">
    <property type="entry name" value="ARFGEF1"/>
    <property type="match status" value="1"/>
</dbReference>
<dbReference type="SUPFAM" id="SSF48425">
    <property type="entry name" value="Sec7 domain"/>
    <property type="match status" value="1"/>
</dbReference>
<protein>
    <recommendedName>
        <fullName evidence="9">SEC7 domain-containing protein</fullName>
    </recommendedName>
</protein>
<reference evidence="10" key="1">
    <citation type="thesis" date="2020" institute="ProQuest LLC" country="789 East Eisenhower Parkway, Ann Arbor, MI, USA">
        <title>Comparative Genomics and Chromosome Evolution.</title>
        <authorList>
            <person name="Mudd A.B."/>
        </authorList>
    </citation>
    <scope>NUCLEOTIDE SEQUENCE</scope>
    <source>
        <strain evidence="10">HN-11 Male</strain>
        <tissue evidence="10">Kidney and liver</tissue>
    </source>
</reference>
<evidence type="ECO:0000259" key="9">
    <source>
        <dbReference type="PROSITE" id="PS50190"/>
    </source>
</evidence>
<keyword evidence="6" id="KW-0653">Protein transport</keyword>
<keyword evidence="5" id="KW-0963">Cytoplasm</keyword>
<dbReference type="PANTHER" id="PTHR10663">
    <property type="entry name" value="GUANYL-NUCLEOTIDE EXCHANGE FACTOR"/>
    <property type="match status" value="1"/>
</dbReference>
<comment type="caution">
    <text evidence="10">The sequence shown here is derived from an EMBL/GenBank/DDBJ whole genome shotgun (WGS) entry which is preliminary data.</text>
</comment>
<dbReference type="InterPro" id="IPR046455">
    <property type="entry name" value="Sec7/BIG1-like_C"/>
</dbReference>
<gene>
    <name evidence="10" type="ORF">GDO78_012324</name>
</gene>
<evidence type="ECO:0000256" key="4">
    <source>
        <dbReference type="ARBA" id="ARBA00022448"/>
    </source>
</evidence>
<dbReference type="InterPro" id="IPR023394">
    <property type="entry name" value="Sec7_C_sf"/>
</dbReference>
<feature type="compositionally biased region" description="Basic and acidic residues" evidence="8">
    <location>
        <begin position="286"/>
        <end position="301"/>
    </location>
</feature>
<evidence type="ECO:0000256" key="5">
    <source>
        <dbReference type="ARBA" id="ARBA00022490"/>
    </source>
</evidence>
<dbReference type="SUPFAM" id="SSF48371">
    <property type="entry name" value="ARM repeat"/>
    <property type="match status" value="1"/>
</dbReference>
<dbReference type="Pfam" id="PF09324">
    <property type="entry name" value="Sec7-like_HDS"/>
    <property type="match status" value="1"/>
</dbReference>
<dbReference type="Gene3D" id="1.10.1000.11">
    <property type="entry name" value="Arf Nucleotide-binding Site Opener,domain 2"/>
    <property type="match status" value="2"/>
</dbReference>
<feature type="region of interest" description="Disordered" evidence="8">
    <location>
        <begin position="1615"/>
        <end position="1645"/>
    </location>
</feature>
<feature type="compositionally biased region" description="Basic and acidic residues" evidence="8">
    <location>
        <begin position="620"/>
        <end position="634"/>
    </location>
</feature>
<keyword evidence="4" id="KW-0813">Transport</keyword>
<evidence type="ECO:0000256" key="2">
    <source>
        <dbReference type="ARBA" id="ARBA00004496"/>
    </source>
</evidence>
<evidence type="ECO:0000313" key="10">
    <source>
        <dbReference type="EMBL" id="KAG9478609.1"/>
    </source>
</evidence>
<dbReference type="GO" id="GO:0005085">
    <property type="term" value="F:guanyl-nucleotide exchange factor activity"/>
    <property type="evidence" value="ECO:0007669"/>
    <property type="project" value="InterPro"/>
</dbReference>
<dbReference type="GO" id="GO:0032012">
    <property type="term" value="P:regulation of ARF protein signal transduction"/>
    <property type="evidence" value="ECO:0007669"/>
    <property type="project" value="InterPro"/>
</dbReference>
<dbReference type="InterPro" id="IPR015403">
    <property type="entry name" value="Mon2/Sec7/BIG1-like_HDS"/>
</dbReference>
<evidence type="ECO:0000256" key="8">
    <source>
        <dbReference type="SAM" id="MobiDB-lite"/>
    </source>
</evidence>
<dbReference type="InterPro" id="IPR032691">
    <property type="entry name" value="Mon2/Sec7/BIG1-like_HUS"/>
</dbReference>
<dbReference type="GO" id="GO:0015031">
    <property type="term" value="P:protein transport"/>
    <property type="evidence" value="ECO:0007669"/>
    <property type="project" value="UniProtKB-KW"/>
</dbReference>
<keyword evidence="11" id="KW-1185">Reference proteome</keyword>
<dbReference type="Pfam" id="PF12783">
    <property type="entry name" value="Sec7-like_HUS"/>
    <property type="match status" value="1"/>
</dbReference>
<feature type="region of interest" description="Disordered" evidence="8">
    <location>
        <begin position="613"/>
        <end position="643"/>
    </location>
</feature>
<dbReference type="GO" id="GO:0016020">
    <property type="term" value="C:membrane"/>
    <property type="evidence" value="ECO:0007669"/>
    <property type="project" value="UniProtKB-SubCell"/>
</dbReference>
<dbReference type="GO" id="GO:0005794">
    <property type="term" value="C:Golgi apparatus"/>
    <property type="evidence" value="ECO:0007669"/>
    <property type="project" value="UniProtKB-SubCell"/>
</dbReference>
<organism evidence="10 11">
    <name type="scientific">Eleutherodactylus coqui</name>
    <name type="common">Puerto Rican coqui</name>
    <dbReference type="NCBI Taxonomy" id="57060"/>
    <lineage>
        <taxon>Eukaryota</taxon>
        <taxon>Metazoa</taxon>
        <taxon>Chordata</taxon>
        <taxon>Craniata</taxon>
        <taxon>Vertebrata</taxon>
        <taxon>Euteleostomi</taxon>
        <taxon>Amphibia</taxon>
        <taxon>Batrachia</taxon>
        <taxon>Anura</taxon>
        <taxon>Neobatrachia</taxon>
        <taxon>Hyloidea</taxon>
        <taxon>Eleutherodactylidae</taxon>
        <taxon>Eleutherodactylinae</taxon>
        <taxon>Eleutherodactylus</taxon>
        <taxon>Eleutherodactylus</taxon>
    </lineage>
</organism>